<proteinExistence type="predicted"/>
<feature type="compositionally biased region" description="Basic and acidic residues" evidence="1">
    <location>
        <begin position="62"/>
        <end position="78"/>
    </location>
</feature>
<comment type="caution">
    <text evidence="2">The sequence shown here is derived from an EMBL/GenBank/DDBJ whole genome shotgun (WGS) entry which is preliminary data.</text>
</comment>
<feature type="non-terminal residue" evidence="2">
    <location>
        <position position="1"/>
    </location>
</feature>
<accession>A0AAN4ZSI6</accession>
<evidence type="ECO:0000256" key="1">
    <source>
        <dbReference type="SAM" id="MobiDB-lite"/>
    </source>
</evidence>
<gene>
    <name evidence="2" type="ORF">PMAYCL1PPCAC_14223</name>
</gene>
<dbReference type="EMBL" id="BTRK01000003">
    <property type="protein sequence ID" value="GMR44038.1"/>
    <property type="molecule type" value="Genomic_DNA"/>
</dbReference>
<dbReference type="AlphaFoldDB" id="A0AAN4ZSI6"/>
<name>A0AAN4ZSI6_9BILA</name>
<protein>
    <submittedName>
        <fullName evidence="2">Uncharacterized protein</fullName>
    </submittedName>
</protein>
<reference evidence="3" key="1">
    <citation type="submission" date="2022-10" db="EMBL/GenBank/DDBJ databases">
        <title>Genome assembly of Pristionchus species.</title>
        <authorList>
            <person name="Yoshida K."/>
            <person name="Sommer R.J."/>
        </authorList>
    </citation>
    <scope>NUCLEOTIDE SEQUENCE [LARGE SCALE GENOMIC DNA]</scope>
    <source>
        <strain evidence="3">RS5460</strain>
    </source>
</reference>
<evidence type="ECO:0000313" key="3">
    <source>
        <dbReference type="Proteomes" id="UP001328107"/>
    </source>
</evidence>
<organism evidence="2 3">
    <name type="scientific">Pristionchus mayeri</name>
    <dbReference type="NCBI Taxonomy" id="1317129"/>
    <lineage>
        <taxon>Eukaryota</taxon>
        <taxon>Metazoa</taxon>
        <taxon>Ecdysozoa</taxon>
        <taxon>Nematoda</taxon>
        <taxon>Chromadorea</taxon>
        <taxon>Rhabditida</taxon>
        <taxon>Rhabditina</taxon>
        <taxon>Diplogasteromorpha</taxon>
        <taxon>Diplogasteroidea</taxon>
        <taxon>Neodiplogasteridae</taxon>
        <taxon>Pristionchus</taxon>
    </lineage>
</organism>
<feature type="region of interest" description="Disordered" evidence="1">
    <location>
        <begin position="1"/>
        <end position="101"/>
    </location>
</feature>
<keyword evidence="3" id="KW-1185">Reference proteome</keyword>
<dbReference type="Proteomes" id="UP001328107">
    <property type="component" value="Unassembled WGS sequence"/>
</dbReference>
<sequence>SMRDYVVEDVEEKDTANNAIYFSKDSSETGQVKNIRRQSSRNVTRPLKYTGSMEESDEEDVPSVKERKSESMENMDKVPKKRRTSVKGQSQPKTMKKNNEEIGNETGKNELKCPECEVCSSPMMGWEYHLRHTHSTTPTLAGCFLRCDCGHESYSRRHSKRCEISNFTVIRKRSI</sequence>
<evidence type="ECO:0000313" key="2">
    <source>
        <dbReference type="EMBL" id="GMR44038.1"/>
    </source>
</evidence>